<evidence type="ECO:0000256" key="3">
    <source>
        <dbReference type="ARBA" id="ARBA00022692"/>
    </source>
</evidence>
<organism evidence="10 11">
    <name type="scientific">Campylobacter iguaniorum</name>
    <dbReference type="NCBI Taxonomy" id="1244531"/>
    <lineage>
        <taxon>Bacteria</taxon>
        <taxon>Pseudomonadati</taxon>
        <taxon>Campylobacterota</taxon>
        <taxon>Epsilonproteobacteria</taxon>
        <taxon>Campylobacterales</taxon>
        <taxon>Campylobacteraceae</taxon>
        <taxon>Campylobacter</taxon>
    </lineage>
</organism>
<keyword evidence="5" id="KW-0560">Oxidoreductase</keyword>
<dbReference type="RefSeq" id="WP_038452625.1">
    <property type="nucleotide sequence ID" value="NZ_CP009043.1"/>
</dbReference>
<dbReference type="PANTHER" id="PTHR42682:SF5">
    <property type="entry name" value="HYDROGENASE-4 COMPONENT F"/>
    <property type="match status" value="1"/>
</dbReference>
<keyword evidence="11" id="KW-1185">Reference proteome</keyword>
<evidence type="ECO:0000256" key="4">
    <source>
        <dbReference type="ARBA" id="ARBA00022989"/>
    </source>
</evidence>
<dbReference type="AlphaFoldDB" id="A0A076F6T4"/>
<feature type="transmembrane region" description="Helical" evidence="8">
    <location>
        <begin position="306"/>
        <end position="324"/>
    </location>
</feature>
<evidence type="ECO:0000256" key="2">
    <source>
        <dbReference type="ARBA" id="ARBA00022475"/>
    </source>
</evidence>
<evidence type="ECO:0000256" key="8">
    <source>
        <dbReference type="SAM" id="Phobius"/>
    </source>
</evidence>
<sequence>MDILFLILIIPLFSALILFITPSNLKLISTLHIALSALTSLAIFSSIAKLISGGEYYAFNQILFLDYLGAAFLVLVAITGFFSNLYATSYFKWHFQTGHTTLKHIKLNLALAHIAIFTMTLSCISNNLAIMWAAIEATTLATVFMVVSKDNKKSLESGYKYILICSVGLAFAMFATILLYSSSLNTLGDEQSAILFSQLLPLAGSLNPHVLMLVFIFALIGFGTKAGLVPTHTWLPDAHSQGPAPTSALLSGIVLKIAMLGLIRYYAIVANSAGFGFVENAMLISGVLTLFVAAFFLIHQHDVKRMFAYHSIAHMGVIAFALGIGGRLGIFAAIFHCLAHSFTKALAFLTTGNMTRIYGTNDMHKMGNMINIAPLTTVLFGVSICSLVGVPAFAIFVSEFLTFKAAILGGKFIEVGLFAIALAIIFVADFSHFFMASFGKTVGEVKFGSEMSLWENLPLIALAFLVIAFGIWQFDSFWYLVENGVNEIKGF</sequence>
<dbReference type="EMBL" id="CP009043">
    <property type="protein sequence ID" value="AII14020.1"/>
    <property type="molecule type" value="Genomic_DNA"/>
</dbReference>
<reference evidence="11" key="1">
    <citation type="journal article" date="2014" name="Genome Announc.">
        <title>Complete Genome Sequence of Campylobacter iguaniorum Strain 1485ET, Isolated from a Bearded Dragon (Pogona vitticeps).</title>
        <authorList>
            <person name="Gilbert M.J."/>
            <person name="Miller W.G."/>
            <person name="Yee E."/>
            <person name="Kik M."/>
            <person name="Wagenaar J.A."/>
            <person name="Duim B."/>
        </authorList>
    </citation>
    <scope>NUCLEOTIDE SEQUENCE [LARGE SCALE GENOMIC DNA]</scope>
    <source>
        <strain evidence="11">1485E</strain>
    </source>
</reference>
<gene>
    <name evidence="10" type="primary">hyfF</name>
    <name evidence="10" type="ORF">CIG1485E_0142</name>
</gene>
<dbReference type="GO" id="GO:0005886">
    <property type="term" value="C:plasma membrane"/>
    <property type="evidence" value="ECO:0007669"/>
    <property type="project" value="UniProtKB-SubCell"/>
</dbReference>
<keyword evidence="2" id="KW-1003">Cell membrane</keyword>
<feature type="transmembrane region" description="Helical" evidence="8">
    <location>
        <begin position="159"/>
        <end position="180"/>
    </location>
</feature>
<dbReference type="Pfam" id="PF00361">
    <property type="entry name" value="Proton_antipo_M"/>
    <property type="match status" value="1"/>
</dbReference>
<proteinExistence type="predicted"/>
<dbReference type="STRING" id="1244531.CIG2463D_0145"/>
<feature type="transmembrane region" description="Helical" evidence="8">
    <location>
        <begin position="209"/>
        <end position="228"/>
    </location>
</feature>
<feature type="transmembrane region" description="Helical" evidence="8">
    <location>
        <begin position="6"/>
        <end position="25"/>
    </location>
</feature>
<feature type="transmembrane region" description="Helical" evidence="8">
    <location>
        <begin position="372"/>
        <end position="397"/>
    </location>
</feature>
<feature type="transmembrane region" description="Helical" evidence="8">
    <location>
        <begin position="459"/>
        <end position="481"/>
    </location>
</feature>
<dbReference type="InterPro" id="IPR052175">
    <property type="entry name" value="ComplexI-like_HydComp"/>
</dbReference>
<evidence type="ECO:0000313" key="11">
    <source>
        <dbReference type="Proteomes" id="UP000028486"/>
    </source>
</evidence>
<dbReference type="HOGENOM" id="CLU_007100_10_1_7"/>
<feature type="transmembrane region" description="Helical" evidence="8">
    <location>
        <begin position="130"/>
        <end position="147"/>
    </location>
</feature>
<feature type="transmembrane region" description="Helical" evidence="8">
    <location>
        <begin position="417"/>
        <end position="438"/>
    </location>
</feature>
<keyword evidence="3 7" id="KW-0812">Transmembrane</keyword>
<comment type="subcellular location">
    <subcellularLocation>
        <location evidence="1">Cell membrane</location>
        <topology evidence="1">Multi-pass membrane protein</topology>
    </subcellularLocation>
    <subcellularLocation>
        <location evidence="7">Membrane</location>
        <topology evidence="7">Multi-pass membrane protein</topology>
    </subcellularLocation>
</comment>
<feature type="transmembrane region" description="Helical" evidence="8">
    <location>
        <begin position="32"/>
        <end position="52"/>
    </location>
</feature>
<dbReference type="Proteomes" id="UP000028486">
    <property type="component" value="Chromosome"/>
</dbReference>
<dbReference type="KEGG" id="caj:CIG1485E_0142"/>
<feature type="transmembrane region" description="Helical" evidence="8">
    <location>
        <begin position="248"/>
        <end position="268"/>
    </location>
</feature>
<keyword evidence="4 8" id="KW-1133">Transmembrane helix</keyword>
<evidence type="ECO:0000313" key="10">
    <source>
        <dbReference type="EMBL" id="AII14020.1"/>
    </source>
</evidence>
<keyword evidence="6 8" id="KW-0472">Membrane</keyword>
<dbReference type="GO" id="GO:0016491">
    <property type="term" value="F:oxidoreductase activity"/>
    <property type="evidence" value="ECO:0007669"/>
    <property type="project" value="UniProtKB-KW"/>
</dbReference>
<dbReference type="OrthoDB" id="9805769at2"/>
<evidence type="ECO:0000256" key="5">
    <source>
        <dbReference type="ARBA" id="ARBA00023002"/>
    </source>
</evidence>
<name>A0A076F6T4_9BACT</name>
<feature type="domain" description="NADH:quinone oxidoreductase/Mrp antiporter transmembrane" evidence="9">
    <location>
        <begin position="125"/>
        <end position="417"/>
    </location>
</feature>
<dbReference type="eggNOG" id="COG0651">
    <property type="taxonomic scope" value="Bacteria"/>
</dbReference>
<feature type="transmembrane region" description="Helical" evidence="8">
    <location>
        <begin position="64"/>
        <end position="86"/>
    </location>
</feature>
<feature type="transmembrane region" description="Helical" evidence="8">
    <location>
        <begin position="280"/>
        <end position="299"/>
    </location>
</feature>
<dbReference type="InterPro" id="IPR001750">
    <property type="entry name" value="ND/Mrp_TM"/>
</dbReference>
<evidence type="ECO:0000256" key="6">
    <source>
        <dbReference type="ARBA" id="ARBA00023136"/>
    </source>
</evidence>
<accession>A0A076F6T4</accession>
<dbReference type="PRINTS" id="PR01434">
    <property type="entry name" value="NADHDHGNASE5"/>
</dbReference>
<dbReference type="PANTHER" id="PTHR42682">
    <property type="entry name" value="HYDROGENASE-4 COMPONENT F"/>
    <property type="match status" value="1"/>
</dbReference>
<protein>
    <submittedName>
        <fullName evidence="10">Hydrogenase-4, component F</fullName>
    </submittedName>
</protein>
<evidence type="ECO:0000256" key="7">
    <source>
        <dbReference type="RuleBase" id="RU000320"/>
    </source>
</evidence>
<evidence type="ECO:0000259" key="9">
    <source>
        <dbReference type="Pfam" id="PF00361"/>
    </source>
</evidence>
<evidence type="ECO:0000256" key="1">
    <source>
        <dbReference type="ARBA" id="ARBA00004651"/>
    </source>
</evidence>